<dbReference type="EMBL" id="JH431501">
    <property type="status" value="NOT_ANNOTATED_CDS"/>
    <property type="molecule type" value="Genomic_DNA"/>
</dbReference>
<name>T1ITU6_STRMM</name>
<dbReference type="GO" id="GO:0032259">
    <property type="term" value="P:methylation"/>
    <property type="evidence" value="ECO:0007669"/>
    <property type="project" value="UniProtKB-KW"/>
</dbReference>
<evidence type="ECO:0000256" key="3">
    <source>
        <dbReference type="ARBA" id="ARBA00022679"/>
    </source>
</evidence>
<dbReference type="PANTHER" id="PTHR10867:SF17">
    <property type="entry name" value="NICOTINAMIDE N-METHYLTRANSFERASE"/>
    <property type="match status" value="1"/>
</dbReference>
<dbReference type="PROSITE" id="PS51681">
    <property type="entry name" value="SAM_MT_NNMT_PNMT_TEMT"/>
    <property type="match status" value="1"/>
</dbReference>
<keyword evidence="3" id="KW-0808">Transferase</keyword>
<dbReference type="GO" id="GO:0005829">
    <property type="term" value="C:cytosol"/>
    <property type="evidence" value="ECO:0007669"/>
    <property type="project" value="TreeGrafter"/>
</dbReference>
<dbReference type="HOGENOM" id="CLU_082526_1_1_1"/>
<comment type="similarity">
    <text evidence="1">Belongs to the class I-like SAM-binding methyltransferase superfamily. NNMT/PNMT/TEMT family.</text>
</comment>
<dbReference type="GO" id="GO:0008170">
    <property type="term" value="F:N-methyltransferase activity"/>
    <property type="evidence" value="ECO:0007669"/>
    <property type="project" value="TreeGrafter"/>
</dbReference>
<evidence type="ECO:0000256" key="1">
    <source>
        <dbReference type="ARBA" id="ARBA00007996"/>
    </source>
</evidence>
<protein>
    <recommendedName>
        <fullName evidence="7">Methyltransferase type 11 domain-containing protein</fullName>
    </recommendedName>
</protein>
<reference evidence="5" key="2">
    <citation type="submission" date="2015-02" db="UniProtKB">
        <authorList>
            <consortium name="EnsemblMetazoa"/>
        </authorList>
    </citation>
    <scope>IDENTIFICATION</scope>
</reference>
<evidence type="ECO:0008006" key="7">
    <source>
        <dbReference type="Google" id="ProtNLM"/>
    </source>
</evidence>
<evidence type="ECO:0000313" key="6">
    <source>
        <dbReference type="Proteomes" id="UP000014500"/>
    </source>
</evidence>
<dbReference type="STRING" id="126957.T1ITU6"/>
<dbReference type="PhylomeDB" id="T1ITU6"/>
<dbReference type="InterPro" id="IPR000940">
    <property type="entry name" value="NNMT_TEMT_trans"/>
</dbReference>
<evidence type="ECO:0000256" key="2">
    <source>
        <dbReference type="ARBA" id="ARBA00022603"/>
    </source>
</evidence>
<keyword evidence="6" id="KW-1185">Reference proteome</keyword>
<dbReference type="Gene3D" id="3.40.50.150">
    <property type="entry name" value="Vaccinia Virus protein VP39"/>
    <property type="match status" value="1"/>
</dbReference>
<evidence type="ECO:0000256" key="4">
    <source>
        <dbReference type="ARBA" id="ARBA00022691"/>
    </source>
</evidence>
<dbReference type="PANTHER" id="PTHR10867">
    <property type="entry name" value="NNMT/PNMT/TEMT FAMILY MEMBER"/>
    <property type="match status" value="1"/>
</dbReference>
<accession>T1ITU6</accession>
<proteinExistence type="inferred from homology"/>
<dbReference type="Proteomes" id="UP000014500">
    <property type="component" value="Unassembled WGS sequence"/>
</dbReference>
<dbReference type="AlphaFoldDB" id="T1ITU6"/>
<dbReference type="OMA" id="ILEETWC"/>
<dbReference type="eggNOG" id="ENOG502QT44">
    <property type="taxonomic scope" value="Eukaryota"/>
</dbReference>
<dbReference type="EnsemblMetazoa" id="SMAR004554-RA">
    <property type="protein sequence ID" value="SMAR004554-PA"/>
    <property type="gene ID" value="SMAR004554"/>
</dbReference>
<keyword evidence="4" id="KW-0949">S-adenosyl-L-methionine</keyword>
<dbReference type="Pfam" id="PF01234">
    <property type="entry name" value="NNMT_PNMT_TEMT"/>
    <property type="match status" value="1"/>
</dbReference>
<evidence type="ECO:0000313" key="5">
    <source>
        <dbReference type="EnsemblMetazoa" id="SMAR004554-PA"/>
    </source>
</evidence>
<reference evidence="6" key="1">
    <citation type="submission" date="2011-05" db="EMBL/GenBank/DDBJ databases">
        <authorList>
            <person name="Richards S.R."/>
            <person name="Qu J."/>
            <person name="Jiang H."/>
            <person name="Jhangiani S.N."/>
            <person name="Agravi P."/>
            <person name="Goodspeed R."/>
            <person name="Gross S."/>
            <person name="Mandapat C."/>
            <person name="Jackson L."/>
            <person name="Mathew T."/>
            <person name="Pu L."/>
            <person name="Thornton R."/>
            <person name="Saada N."/>
            <person name="Wilczek-Boney K.B."/>
            <person name="Lee S."/>
            <person name="Kovar C."/>
            <person name="Wu Y."/>
            <person name="Scherer S.E."/>
            <person name="Worley K.C."/>
            <person name="Muzny D.M."/>
            <person name="Gibbs R."/>
        </authorList>
    </citation>
    <scope>NUCLEOTIDE SEQUENCE</scope>
    <source>
        <strain evidence="6">Brora</strain>
    </source>
</reference>
<dbReference type="SUPFAM" id="SSF53335">
    <property type="entry name" value="S-adenosyl-L-methionine-dependent methyltransferases"/>
    <property type="match status" value="1"/>
</dbReference>
<organism evidence="5 6">
    <name type="scientific">Strigamia maritima</name>
    <name type="common">European centipede</name>
    <name type="synonym">Geophilus maritimus</name>
    <dbReference type="NCBI Taxonomy" id="126957"/>
    <lineage>
        <taxon>Eukaryota</taxon>
        <taxon>Metazoa</taxon>
        <taxon>Ecdysozoa</taxon>
        <taxon>Arthropoda</taxon>
        <taxon>Myriapoda</taxon>
        <taxon>Chilopoda</taxon>
        <taxon>Pleurostigmophora</taxon>
        <taxon>Geophilomorpha</taxon>
        <taxon>Linotaeniidae</taxon>
        <taxon>Strigamia</taxon>
    </lineage>
</organism>
<sequence>MAGDMKKIYERQFDSKAYVAEYVNDQSCVENWLIEEFYHNLFRQGKVSGETLLDVGCGPTVRPALSASKKVSRIYLSDFLERNLTVIEKWRKNEEDCVDFSAEFKYVAQLEGKKDTKYLEERVRNSIAGLFRYDVAADLSSQFKSFPDDLRQFDIVTSSLCLDCVTEDKDYFKAMKNLADLVSPGGHLALVNAIEGTMYKVGKQEIVAAWIDEEKIRNAMADAKLIVVELKKHIYKSQLEMSDEKGLFTVLATKGFN</sequence>
<keyword evidence="2" id="KW-0489">Methyltransferase</keyword>
<dbReference type="InterPro" id="IPR029063">
    <property type="entry name" value="SAM-dependent_MTases_sf"/>
</dbReference>